<name>A0A9W5RFW1_9ACTO</name>
<evidence type="ECO:0000256" key="1">
    <source>
        <dbReference type="ARBA" id="ARBA00006890"/>
    </source>
</evidence>
<reference evidence="7 8" key="1">
    <citation type="submission" date="2013-05" db="EMBL/GenBank/DDBJ databases">
        <title>The Genome Sequence of Actinomyces europaeus ACS-120-V-COL10B.</title>
        <authorList>
            <consortium name="The Broad Institute Genomics Platform"/>
            <person name="Earl A."/>
            <person name="Ward D."/>
            <person name="Feldgarden M."/>
            <person name="Gevers D."/>
            <person name="Saerens B."/>
            <person name="Vaneechoutte M."/>
            <person name="Walker B."/>
            <person name="Young S."/>
            <person name="Zeng Q."/>
            <person name="Gargeya S."/>
            <person name="Fitzgerald M."/>
            <person name="Haas B."/>
            <person name="Abouelleil A."/>
            <person name="Allen A.W."/>
            <person name="Alvarado L."/>
            <person name="Arachchi H.M."/>
            <person name="Berlin A.M."/>
            <person name="Chapman S.B."/>
            <person name="Gainer-Dewar J."/>
            <person name="Goldberg J."/>
            <person name="Griggs A."/>
            <person name="Gujja S."/>
            <person name="Hansen M."/>
            <person name="Howarth C."/>
            <person name="Imamovic A."/>
            <person name="Ireland A."/>
            <person name="Larimer J."/>
            <person name="McCowan C."/>
            <person name="Murphy C."/>
            <person name="Pearson M."/>
            <person name="Poon T.W."/>
            <person name="Priest M."/>
            <person name="Roberts A."/>
            <person name="Saif S."/>
            <person name="Shea T."/>
            <person name="Sisk P."/>
            <person name="Sykes S."/>
            <person name="Wortman J."/>
            <person name="Nusbaum C."/>
            <person name="Birren B."/>
        </authorList>
    </citation>
    <scope>NUCLEOTIDE SEQUENCE [LARGE SCALE GENOMIC DNA]</scope>
    <source>
        <strain evidence="7 8">ACS-120-V-Col10b</strain>
    </source>
</reference>
<evidence type="ECO:0000256" key="2">
    <source>
        <dbReference type="ARBA" id="ARBA00012415"/>
    </source>
</evidence>
<dbReference type="PANTHER" id="PTHR43197">
    <property type="entry name" value="UTP--GLUCOSE-1-PHOSPHATE URIDYLYLTRANSFERASE"/>
    <property type="match status" value="1"/>
</dbReference>
<dbReference type="AlphaFoldDB" id="A0A9W5RFW1"/>
<dbReference type="OrthoDB" id="9803306at2"/>
<evidence type="ECO:0000256" key="4">
    <source>
        <dbReference type="ARBA" id="ARBA00022695"/>
    </source>
</evidence>
<dbReference type="GO" id="GO:0003983">
    <property type="term" value="F:UTP:glucose-1-phosphate uridylyltransferase activity"/>
    <property type="evidence" value="ECO:0007669"/>
    <property type="project" value="UniProtKB-EC"/>
</dbReference>
<dbReference type="Proteomes" id="UP000014387">
    <property type="component" value="Unassembled WGS sequence"/>
</dbReference>
<organism evidence="7 8">
    <name type="scientific">Gleimia europaea ACS-120-V-Col10b</name>
    <dbReference type="NCBI Taxonomy" id="883069"/>
    <lineage>
        <taxon>Bacteria</taxon>
        <taxon>Bacillati</taxon>
        <taxon>Actinomycetota</taxon>
        <taxon>Actinomycetes</taxon>
        <taxon>Actinomycetales</taxon>
        <taxon>Actinomycetaceae</taxon>
        <taxon>Gleimia</taxon>
    </lineage>
</organism>
<evidence type="ECO:0000259" key="6">
    <source>
        <dbReference type="Pfam" id="PF00483"/>
    </source>
</evidence>
<dbReference type="RefSeq" id="WP_016444769.1">
    <property type="nucleotide sequence ID" value="NZ_KE150266.1"/>
</dbReference>
<dbReference type="Gene3D" id="3.90.550.10">
    <property type="entry name" value="Spore Coat Polysaccharide Biosynthesis Protein SpsA, Chain A"/>
    <property type="match status" value="1"/>
</dbReference>
<gene>
    <name evidence="7" type="ORF">HMPREF9238_01437</name>
</gene>
<evidence type="ECO:0000313" key="7">
    <source>
        <dbReference type="EMBL" id="EPD31659.1"/>
    </source>
</evidence>
<dbReference type="EMBL" id="AGWN01000001">
    <property type="protein sequence ID" value="EPD31659.1"/>
    <property type="molecule type" value="Genomic_DNA"/>
</dbReference>
<keyword evidence="4" id="KW-0548">Nucleotidyltransferase</keyword>
<protein>
    <recommendedName>
        <fullName evidence="2">UTP--glucose-1-phosphate uridylyltransferase</fullName>
        <ecNumber evidence="2">2.7.7.9</ecNumber>
    </recommendedName>
</protein>
<dbReference type="Pfam" id="PF00483">
    <property type="entry name" value="NTP_transferase"/>
    <property type="match status" value="1"/>
</dbReference>
<dbReference type="CDD" id="cd02541">
    <property type="entry name" value="UGPase_prokaryotic"/>
    <property type="match status" value="1"/>
</dbReference>
<dbReference type="PANTHER" id="PTHR43197:SF1">
    <property type="entry name" value="UTP--GLUCOSE-1-PHOSPHATE URIDYLYLTRANSFERASE"/>
    <property type="match status" value="1"/>
</dbReference>
<dbReference type="EC" id="2.7.7.9" evidence="2"/>
<evidence type="ECO:0000256" key="5">
    <source>
        <dbReference type="ARBA" id="ARBA00048128"/>
    </source>
</evidence>
<keyword evidence="3" id="KW-0808">Transferase</keyword>
<dbReference type="InterPro" id="IPR005771">
    <property type="entry name" value="GalU_uridylyltTrfase_bac/arc"/>
</dbReference>
<evidence type="ECO:0000256" key="3">
    <source>
        <dbReference type="ARBA" id="ARBA00022679"/>
    </source>
</evidence>
<accession>A0A9W5RFW1</accession>
<dbReference type="InterPro" id="IPR029044">
    <property type="entry name" value="Nucleotide-diphossugar_trans"/>
</dbReference>
<dbReference type="GO" id="GO:0006011">
    <property type="term" value="P:UDP-alpha-D-glucose metabolic process"/>
    <property type="evidence" value="ECO:0007669"/>
    <property type="project" value="InterPro"/>
</dbReference>
<comment type="caution">
    <text evidence="7">The sequence shown here is derived from an EMBL/GenBank/DDBJ whole genome shotgun (WGS) entry which is preliminary data.</text>
</comment>
<feature type="domain" description="Nucleotidyl transferase" evidence="6">
    <location>
        <begin position="13"/>
        <end position="262"/>
    </location>
</feature>
<comment type="catalytic activity">
    <reaction evidence="5">
        <text>alpha-D-glucose 1-phosphate + UTP + H(+) = UDP-alpha-D-glucose + diphosphate</text>
        <dbReference type="Rhea" id="RHEA:19889"/>
        <dbReference type="ChEBI" id="CHEBI:15378"/>
        <dbReference type="ChEBI" id="CHEBI:33019"/>
        <dbReference type="ChEBI" id="CHEBI:46398"/>
        <dbReference type="ChEBI" id="CHEBI:58601"/>
        <dbReference type="ChEBI" id="CHEBI:58885"/>
        <dbReference type="EC" id="2.7.7.9"/>
    </reaction>
</comment>
<proteinExistence type="inferred from homology"/>
<dbReference type="SUPFAM" id="SSF53448">
    <property type="entry name" value="Nucleotide-diphospho-sugar transferases"/>
    <property type="match status" value="1"/>
</dbReference>
<sequence>MSSSLKGASVRHGVIPAAGRGTRFLPMTKAVPKEMLPIVDRPAIELVVEEATQAGLDDLLLISAAQKQMIEDHFDAVPDLEAALREGQKWDLLASVERYLDFARIHSVRQGHPRGLGHAVFQARHHVGGAPFAVLLPDDLMHPEDPVLEKMIAVREQIGGSVVALLEVTPQQATAYGSADVTAIPLASNGLDGIEGLNDGDVFRLNKIVEKPPIDEVLSEYASVGRYVLDPKVFEILETLPPGRGGEIQLTDSFQTLIETPEDQGGGVTGVVIRGRRFDTGDKLGYLQAVVEMGIEDPVLGDEFRALLKGLSL</sequence>
<keyword evidence="8" id="KW-1185">Reference proteome</keyword>
<evidence type="ECO:0000313" key="8">
    <source>
        <dbReference type="Proteomes" id="UP000014387"/>
    </source>
</evidence>
<comment type="similarity">
    <text evidence="1">Belongs to the UDPGP type 2 family.</text>
</comment>
<dbReference type="InterPro" id="IPR005835">
    <property type="entry name" value="NTP_transferase_dom"/>
</dbReference>